<feature type="transmembrane region" description="Helical" evidence="6">
    <location>
        <begin position="198"/>
        <end position="216"/>
    </location>
</feature>
<feature type="domain" description="ABC3 transporter permease C-terminal" evidence="7">
    <location>
        <begin position="60"/>
        <end position="174"/>
    </location>
</feature>
<feature type="transmembrane region" description="Helical" evidence="6">
    <location>
        <begin position="154"/>
        <end position="177"/>
    </location>
</feature>
<evidence type="ECO:0000313" key="8">
    <source>
        <dbReference type="EMBL" id="SHK56099.1"/>
    </source>
</evidence>
<keyword evidence="6" id="KW-0813">Transport</keyword>
<dbReference type="STRING" id="1121302.SAMN02745163_04030"/>
<evidence type="ECO:0000256" key="2">
    <source>
        <dbReference type="ARBA" id="ARBA00022475"/>
    </source>
</evidence>
<evidence type="ECO:0000256" key="6">
    <source>
        <dbReference type="PIRNR" id="PIRNR018968"/>
    </source>
</evidence>
<dbReference type="GO" id="GO:0055085">
    <property type="term" value="P:transmembrane transport"/>
    <property type="evidence" value="ECO:0007669"/>
    <property type="project" value="UniProtKB-UniRule"/>
</dbReference>
<reference evidence="8 9" key="1">
    <citation type="submission" date="2016-11" db="EMBL/GenBank/DDBJ databases">
        <authorList>
            <person name="Jaros S."/>
            <person name="Januszkiewicz K."/>
            <person name="Wedrychowicz H."/>
        </authorList>
    </citation>
    <scope>NUCLEOTIDE SEQUENCE [LARGE SCALE GENOMIC DNA]</scope>
    <source>
        <strain evidence="8 9">DSM 21758</strain>
    </source>
</reference>
<dbReference type="PIRSF" id="PIRSF018968">
    <property type="entry name" value="ABC_permease_BceB"/>
    <property type="match status" value="1"/>
</dbReference>
<evidence type="ECO:0000256" key="4">
    <source>
        <dbReference type="ARBA" id="ARBA00022989"/>
    </source>
</evidence>
<dbReference type="OrthoDB" id="9781780at2"/>
<evidence type="ECO:0000259" key="7">
    <source>
        <dbReference type="Pfam" id="PF02687"/>
    </source>
</evidence>
<comment type="subcellular location">
    <subcellularLocation>
        <location evidence="1 6">Cell membrane</location>
        <topology evidence="1 6">Multi-pass membrane protein</topology>
    </subcellularLocation>
</comment>
<gene>
    <name evidence="8" type="ORF">SAMN02745163_04030</name>
</gene>
<feature type="transmembrane region" description="Helical" evidence="6">
    <location>
        <begin position="525"/>
        <end position="552"/>
    </location>
</feature>
<feature type="transmembrane region" description="Helical" evidence="6">
    <location>
        <begin position="586"/>
        <end position="605"/>
    </location>
</feature>
<dbReference type="InterPro" id="IPR052536">
    <property type="entry name" value="ABC-4_Integral_Memb_Prot"/>
</dbReference>
<feature type="transmembrane region" description="Helical" evidence="6">
    <location>
        <begin position="285"/>
        <end position="306"/>
    </location>
</feature>
<dbReference type="InterPro" id="IPR027022">
    <property type="entry name" value="ABC_permease_BceB-typ"/>
</dbReference>
<keyword evidence="5 6" id="KW-0472">Membrane</keyword>
<dbReference type="PANTHER" id="PTHR46795:SF3">
    <property type="entry name" value="ABC TRANSPORTER PERMEASE"/>
    <property type="match status" value="1"/>
</dbReference>
<keyword evidence="4 6" id="KW-1133">Transmembrane helix</keyword>
<feature type="transmembrane region" description="Helical" evidence="6">
    <location>
        <begin position="18"/>
        <end position="38"/>
    </location>
</feature>
<feature type="domain" description="ABC3 transporter permease C-terminal" evidence="7">
    <location>
        <begin position="537"/>
        <end position="633"/>
    </location>
</feature>
<feature type="transmembrane region" description="Helical" evidence="6">
    <location>
        <begin position="617"/>
        <end position="637"/>
    </location>
</feature>
<evidence type="ECO:0000256" key="5">
    <source>
        <dbReference type="ARBA" id="ARBA00023136"/>
    </source>
</evidence>
<accession>A0A1M6TGS1</accession>
<dbReference type="InterPro" id="IPR003838">
    <property type="entry name" value="ABC3_permease_C"/>
</dbReference>
<keyword evidence="9" id="KW-1185">Reference proteome</keyword>
<dbReference type="GO" id="GO:0005886">
    <property type="term" value="C:plasma membrane"/>
    <property type="evidence" value="ECO:0007669"/>
    <property type="project" value="UniProtKB-SubCell"/>
</dbReference>
<keyword evidence="3 6" id="KW-0812">Transmembrane</keyword>
<proteinExistence type="inferred from homology"/>
<dbReference type="PANTHER" id="PTHR46795">
    <property type="entry name" value="ABC TRANSPORTER PERMEASE-RELATED-RELATED"/>
    <property type="match status" value="1"/>
</dbReference>
<dbReference type="AlphaFoldDB" id="A0A1M6TGS1"/>
<comment type="similarity">
    <text evidence="6">Belongs to the ABC-4 integral membrane protein family.</text>
</comment>
<evidence type="ECO:0000256" key="3">
    <source>
        <dbReference type="ARBA" id="ARBA00022692"/>
    </source>
</evidence>
<name>A0A1M6TGS1_9CLOT</name>
<evidence type="ECO:0000313" key="9">
    <source>
        <dbReference type="Proteomes" id="UP000184310"/>
    </source>
</evidence>
<dbReference type="Proteomes" id="UP000184310">
    <property type="component" value="Unassembled WGS sequence"/>
</dbReference>
<keyword evidence="2 6" id="KW-1003">Cell membrane</keyword>
<evidence type="ECO:0000256" key="1">
    <source>
        <dbReference type="ARBA" id="ARBA00004651"/>
    </source>
</evidence>
<dbReference type="Pfam" id="PF02687">
    <property type="entry name" value="FtsX"/>
    <property type="match status" value="2"/>
</dbReference>
<organism evidence="8 9">
    <name type="scientific">Clostridium cavendishii DSM 21758</name>
    <dbReference type="NCBI Taxonomy" id="1121302"/>
    <lineage>
        <taxon>Bacteria</taxon>
        <taxon>Bacillati</taxon>
        <taxon>Bacillota</taxon>
        <taxon>Clostridia</taxon>
        <taxon>Eubacteriales</taxon>
        <taxon>Clostridiaceae</taxon>
        <taxon>Clostridium</taxon>
    </lineage>
</organism>
<feature type="transmembrane region" description="Helical" evidence="6">
    <location>
        <begin position="228"/>
        <end position="252"/>
    </location>
</feature>
<sequence length="649" mass="73862">MSLFDIAIKNIKKNFDNYLLYFISMVFSILMYFTFATLQYTDKVEKAINAKAKLSNAFSFSSVVLILFATIFIWYSNSFFTRKRKREIGLYAMLGVKKKDISKMLFYETLIMGIIASIVGIVLGIFLSNIFIMILLRLMDFTGISIGFVISMKAIVNTFLVFLVIFLIVSLHSRTLIYRFKLIDLFKAESTGEKEPKASVIKAIFSLTILILGYFFSTKVFSDNFALMAGLTLLFTIVGTYLLFSSFVVFIVKMSKKNKKKYYNGINMIGTSQLLYRIKGNARTLATIAILSATTLTTVGIAYSLYYNAENTVRNSQPYSYSFKNDNNLDKTFEEIVKKYPENKVLAKHNVDILAKKITMDGGREGSIESPIISVSEYNSLAKDIDYKSDVKLNKGEAFFNFSYYAQGFSPDYKGKNLKIENKNFKIIDFAKASPMGNSLSMEDLIVLNDEDFKELYSKDDIIKFTFFKVANEKKSEKLTNEYNLKIDEKVKENMKASKETKESDLVKGFRMYSSNFYEGYKGSMVAYGMLIFIGGFLGLVFLLSTGSIIFFKQLSEATNDKGNYAILRKIGVSEKEVKKSINKQILIVFLLPLILGATHAYMAVRLLEPLFSKSLIIPMLITLGAYSVIYLVYYILTTKAYYKIVSEK</sequence>
<dbReference type="RefSeq" id="WP_072992484.1">
    <property type="nucleotide sequence ID" value="NZ_FQZB01000020.1"/>
</dbReference>
<dbReference type="EMBL" id="FQZB01000020">
    <property type="protein sequence ID" value="SHK56099.1"/>
    <property type="molecule type" value="Genomic_DNA"/>
</dbReference>
<protein>
    <submittedName>
        <fullName evidence="8">Putative ABC transport system permease protein</fullName>
    </submittedName>
</protein>
<feature type="transmembrane region" description="Helical" evidence="6">
    <location>
        <begin position="58"/>
        <end position="76"/>
    </location>
</feature>
<feature type="transmembrane region" description="Helical" evidence="6">
    <location>
        <begin position="105"/>
        <end position="134"/>
    </location>
</feature>